<feature type="domain" description="SLH" evidence="4">
    <location>
        <begin position="86"/>
        <end position="149"/>
    </location>
</feature>
<dbReference type="PROSITE" id="PS51781">
    <property type="entry name" value="SH3B"/>
    <property type="match status" value="1"/>
</dbReference>
<dbReference type="GO" id="GO:0009253">
    <property type="term" value="P:peptidoglycan catabolic process"/>
    <property type="evidence" value="ECO:0007669"/>
    <property type="project" value="InterPro"/>
</dbReference>
<dbReference type="Proteomes" id="UP000580891">
    <property type="component" value="Unassembled WGS sequence"/>
</dbReference>
<dbReference type="CDD" id="cd02696">
    <property type="entry name" value="MurNAc-LAA"/>
    <property type="match status" value="1"/>
</dbReference>
<feature type="chain" id="PRO_5031154301" evidence="3">
    <location>
        <begin position="27"/>
        <end position="464"/>
    </location>
</feature>
<dbReference type="EMBL" id="JACDUU010000003">
    <property type="protein sequence ID" value="MBA2871278.1"/>
    <property type="molecule type" value="Genomic_DNA"/>
</dbReference>
<evidence type="ECO:0000259" key="4">
    <source>
        <dbReference type="PROSITE" id="PS51272"/>
    </source>
</evidence>
<proteinExistence type="predicted"/>
<feature type="signal peptide" evidence="3">
    <location>
        <begin position="1"/>
        <end position="26"/>
    </location>
</feature>
<dbReference type="Pfam" id="PF08239">
    <property type="entry name" value="SH3_3"/>
    <property type="match status" value="1"/>
</dbReference>
<dbReference type="InterPro" id="IPR002508">
    <property type="entry name" value="MurNAc-LAA_cat"/>
</dbReference>
<keyword evidence="7" id="KW-1185">Reference proteome</keyword>
<reference evidence="6 7" key="1">
    <citation type="submission" date="2020-07" db="EMBL/GenBank/DDBJ databases">
        <title>Genomic Encyclopedia of Type Strains, Phase IV (KMG-IV): sequencing the most valuable type-strain genomes for metagenomic binning, comparative biology and taxonomic classification.</title>
        <authorList>
            <person name="Goeker M."/>
        </authorList>
    </citation>
    <scope>NUCLEOTIDE SEQUENCE [LARGE SCALE GENOMIC DNA]</scope>
    <source>
        <strain evidence="6 7">DSM 25220</strain>
    </source>
</reference>
<evidence type="ECO:0000256" key="1">
    <source>
        <dbReference type="ARBA" id="ARBA00022801"/>
    </source>
</evidence>
<evidence type="ECO:0000256" key="2">
    <source>
        <dbReference type="ARBA" id="ARBA00023316"/>
    </source>
</evidence>
<dbReference type="RefSeq" id="WP_181537119.1">
    <property type="nucleotide sequence ID" value="NZ_JACDUU010000003.1"/>
</dbReference>
<dbReference type="Pfam" id="PF00395">
    <property type="entry name" value="SLH"/>
    <property type="match status" value="3"/>
</dbReference>
<organism evidence="6 7">
    <name type="scientific">[Anoxybacillus] calidus</name>
    <dbReference type="NCBI Taxonomy" id="575178"/>
    <lineage>
        <taxon>Bacteria</taxon>
        <taxon>Bacillati</taxon>
        <taxon>Bacillota</taxon>
        <taxon>Bacilli</taxon>
        <taxon>Bacillales</taxon>
        <taxon>Anoxybacillaceae</taxon>
        <taxon>Paranoxybacillus</taxon>
    </lineage>
</organism>
<evidence type="ECO:0000313" key="7">
    <source>
        <dbReference type="Proteomes" id="UP000580891"/>
    </source>
</evidence>
<dbReference type="Pfam" id="PF01520">
    <property type="entry name" value="Amidase_3"/>
    <property type="match status" value="1"/>
</dbReference>
<name>A0A7V9YZG4_9BACL</name>
<feature type="domain" description="SLH" evidence="4">
    <location>
        <begin position="26"/>
        <end position="85"/>
    </location>
</feature>
<dbReference type="PROSITE" id="PS51272">
    <property type="entry name" value="SLH"/>
    <property type="match status" value="2"/>
</dbReference>
<dbReference type="GO" id="GO:0008745">
    <property type="term" value="F:N-acetylmuramoyl-L-alanine amidase activity"/>
    <property type="evidence" value="ECO:0007669"/>
    <property type="project" value="UniProtKB-EC"/>
</dbReference>
<dbReference type="Gene3D" id="3.40.630.40">
    <property type="entry name" value="Zn-dependent exopeptidases"/>
    <property type="match status" value="1"/>
</dbReference>
<evidence type="ECO:0000259" key="5">
    <source>
        <dbReference type="PROSITE" id="PS51781"/>
    </source>
</evidence>
<evidence type="ECO:0000256" key="3">
    <source>
        <dbReference type="SAM" id="SignalP"/>
    </source>
</evidence>
<protein>
    <submittedName>
        <fullName evidence="6">N-acetylmuramoyl-L-alanine amidase</fullName>
        <ecNumber evidence="6">3.5.1.28</ecNumber>
    </submittedName>
</protein>
<feature type="domain" description="SH3b" evidence="5">
    <location>
        <begin position="199"/>
        <end position="261"/>
    </location>
</feature>
<keyword evidence="2" id="KW-0961">Cell wall biogenesis/degradation</keyword>
<dbReference type="PANTHER" id="PTHR30404:SF0">
    <property type="entry name" value="N-ACETYLMURAMOYL-L-ALANINE AMIDASE AMIC"/>
    <property type="match status" value="1"/>
</dbReference>
<dbReference type="SMART" id="SM00287">
    <property type="entry name" value="SH3b"/>
    <property type="match status" value="1"/>
</dbReference>
<dbReference type="InterPro" id="IPR050695">
    <property type="entry name" value="N-acetylmuramoyl_amidase_3"/>
</dbReference>
<keyword evidence="1 6" id="KW-0378">Hydrolase</keyword>
<sequence length="464" mass="51050">MRKGVFVIFCLLLVIGASGPLNHAFAANTFYDVGASHRAKEEIYYLAQGQIVRGNSSGYFFPDSYVTRAEAAAIIGRSLNFDGTQRPTTFTDVGKAHFASGYIQEAANRKIITGYKDGSFHPNQLVTRGEMALLMSRAYSFDASTISAAIQSLITKGIAQGMADGTFGKDKPIKRSDFAVFIARAIHPKYRVNYQATAIQEATVNTSSLNVRKGPSTNFDVVGKLNKGQKVEILHKVGSWAYIRTANMEGFVHTNYLDGVHQNDKLQEYLKTQTIIIDPGHGGHDPGTVGNGLKEKDITLSVGLKVKSLFQGTGFNIALTREKDVYVALSDRVAFAKKMNGDVFVSIHVNSGGGTGTETFYYSSAATNPYVEKSKKLAQFIKDRLIEAWNLNDRGVKKGNLHVLRENNMPATLVELGFIDNKTDVAKLSSSYWQEKAAKAIYLGILDYYESEGIELQPLYDRVQ</sequence>
<dbReference type="AlphaFoldDB" id="A0A7V9YZG4"/>
<dbReference type="InterPro" id="IPR003646">
    <property type="entry name" value="SH3-like_bac-type"/>
</dbReference>
<accession>A0A7V9YZG4</accession>
<gene>
    <name evidence="6" type="ORF">HNQ85_001548</name>
</gene>
<keyword evidence="3" id="KW-0732">Signal</keyword>
<dbReference type="Gene3D" id="2.30.30.40">
    <property type="entry name" value="SH3 Domains"/>
    <property type="match status" value="1"/>
</dbReference>
<dbReference type="EC" id="3.5.1.28" evidence="6"/>
<evidence type="ECO:0000313" key="6">
    <source>
        <dbReference type="EMBL" id="MBA2871278.1"/>
    </source>
</evidence>
<dbReference type="GO" id="GO:0071555">
    <property type="term" value="P:cell wall organization"/>
    <property type="evidence" value="ECO:0007669"/>
    <property type="project" value="UniProtKB-KW"/>
</dbReference>
<dbReference type="GO" id="GO:0030288">
    <property type="term" value="C:outer membrane-bounded periplasmic space"/>
    <property type="evidence" value="ECO:0007669"/>
    <property type="project" value="TreeGrafter"/>
</dbReference>
<dbReference type="InterPro" id="IPR001119">
    <property type="entry name" value="SLH_dom"/>
</dbReference>
<dbReference type="PANTHER" id="PTHR30404">
    <property type="entry name" value="N-ACETYLMURAMOYL-L-ALANINE AMIDASE"/>
    <property type="match status" value="1"/>
</dbReference>
<comment type="caution">
    <text evidence="6">The sequence shown here is derived from an EMBL/GenBank/DDBJ whole genome shotgun (WGS) entry which is preliminary data.</text>
</comment>
<dbReference type="SUPFAM" id="SSF53187">
    <property type="entry name" value="Zn-dependent exopeptidases"/>
    <property type="match status" value="1"/>
</dbReference>
<dbReference type="SMART" id="SM00646">
    <property type="entry name" value="Ami_3"/>
    <property type="match status" value="1"/>
</dbReference>